<dbReference type="OrthoDB" id="9998500at2"/>
<organism evidence="1 2">
    <name type="scientific">Paraflavitalea soli</name>
    <dbReference type="NCBI Taxonomy" id="2315862"/>
    <lineage>
        <taxon>Bacteria</taxon>
        <taxon>Pseudomonadati</taxon>
        <taxon>Bacteroidota</taxon>
        <taxon>Chitinophagia</taxon>
        <taxon>Chitinophagales</taxon>
        <taxon>Chitinophagaceae</taxon>
        <taxon>Paraflavitalea</taxon>
    </lineage>
</organism>
<gene>
    <name evidence="1" type="ORF">D3H65_28250</name>
</gene>
<dbReference type="KEGG" id="pseg:D3H65_28250"/>
<evidence type="ECO:0000313" key="1">
    <source>
        <dbReference type="EMBL" id="AXY77636.1"/>
    </source>
</evidence>
<evidence type="ECO:0000313" key="2">
    <source>
        <dbReference type="Proteomes" id="UP000263900"/>
    </source>
</evidence>
<keyword evidence="2" id="KW-1185">Reference proteome</keyword>
<name>A0A3B7MX89_9BACT</name>
<reference evidence="1 2" key="1">
    <citation type="submission" date="2018-09" db="EMBL/GenBank/DDBJ databases">
        <title>Genome sequencing of strain 6GH32-13.</title>
        <authorList>
            <person name="Weon H.-Y."/>
            <person name="Heo J."/>
            <person name="Kwon S.-W."/>
        </authorList>
    </citation>
    <scope>NUCLEOTIDE SEQUENCE [LARGE SCALE GENOMIC DNA]</scope>
    <source>
        <strain evidence="1 2">5GH32-13</strain>
    </source>
</reference>
<dbReference type="EMBL" id="CP032157">
    <property type="protein sequence ID" value="AXY77636.1"/>
    <property type="molecule type" value="Genomic_DNA"/>
</dbReference>
<proteinExistence type="predicted"/>
<accession>A0A3B7MX89</accession>
<dbReference type="RefSeq" id="WP_119053509.1">
    <property type="nucleotide sequence ID" value="NZ_CP032157.1"/>
</dbReference>
<dbReference type="AlphaFoldDB" id="A0A3B7MX89"/>
<protein>
    <submittedName>
        <fullName evidence="1">Uncharacterized protein</fullName>
    </submittedName>
</protein>
<sequence length="138" mass="16291">MKNVIVIIFSMVAFIKASHSQQYDWKQTDHWKIYDIVDRQAIKITTDSLKLLKGTLIPKDSVLYYISDAAILPSIKNEVWMGAFVLTYEVKENQIGKLLVCKYRNCIYNSFDRQYYEIDSRKSDAWQSFLNNCMNREN</sequence>
<dbReference type="Proteomes" id="UP000263900">
    <property type="component" value="Chromosome"/>
</dbReference>